<dbReference type="Pfam" id="PF14143">
    <property type="entry name" value="YrhC"/>
    <property type="match status" value="1"/>
</dbReference>
<sequence>MNKNRLRALMNDFKRYAFTLLAVSVFLYIGVVLPKQAEASINNILLMITTSLFLIGSFIFFQKSLQYKRQLDKIEENEEISN</sequence>
<name>A0ABU6NV53_9BACI</name>
<dbReference type="GeneID" id="301143282"/>
<keyword evidence="1" id="KW-0472">Membrane</keyword>
<gene>
    <name evidence="2" type="ORF">P9271_06685</name>
</gene>
<dbReference type="InterPro" id="IPR025418">
    <property type="entry name" value="YrhC-like"/>
</dbReference>
<accession>A0ABU6NV53</accession>
<evidence type="ECO:0000313" key="3">
    <source>
        <dbReference type="Proteomes" id="UP001342826"/>
    </source>
</evidence>
<dbReference type="EMBL" id="JARTFS010000005">
    <property type="protein sequence ID" value="MED4401018.1"/>
    <property type="molecule type" value="Genomic_DNA"/>
</dbReference>
<protein>
    <submittedName>
        <fullName evidence="2">YrhC family protein</fullName>
    </submittedName>
</protein>
<keyword evidence="1" id="KW-1133">Transmembrane helix</keyword>
<keyword evidence="3" id="KW-1185">Reference proteome</keyword>
<keyword evidence="1" id="KW-0812">Transmembrane</keyword>
<comment type="caution">
    <text evidence="2">The sequence shown here is derived from an EMBL/GenBank/DDBJ whole genome shotgun (WGS) entry which is preliminary data.</text>
</comment>
<reference evidence="2 3" key="1">
    <citation type="submission" date="2023-03" db="EMBL/GenBank/DDBJ databases">
        <title>Bacillus Genome Sequencing.</title>
        <authorList>
            <person name="Dunlap C."/>
        </authorList>
    </citation>
    <scope>NUCLEOTIDE SEQUENCE [LARGE SCALE GENOMIC DNA]</scope>
    <source>
        <strain evidence="2 3">NRS-1717</strain>
    </source>
</reference>
<evidence type="ECO:0000256" key="1">
    <source>
        <dbReference type="SAM" id="Phobius"/>
    </source>
</evidence>
<evidence type="ECO:0000313" key="2">
    <source>
        <dbReference type="EMBL" id="MED4401018.1"/>
    </source>
</evidence>
<organism evidence="2 3">
    <name type="scientific">Metabacillus fastidiosus</name>
    <dbReference type="NCBI Taxonomy" id="1458"/>
    <lineage>
        <taxon>Bacteria</taxon>
        <taxon>Bacillati</taxon>
        <taxon>Bacillota</taxon>
        <taxon>Bacilli</taxon>
        <taxon>Bacillales</taxon>
        <taxon>Bacillaceae</taxon>
        <taxon>Metabacillus</taxon>
    </lineage>
</organism>
<proteinExistence type="predicted"/>
<dbReference type="Proteomes" id="UP001342826">
    <property type="component" value="Unassembled WGS sequence"/>
</dbReference>
<dbReference type="RefSeq" id="WP_066235592.1">
    <property type="nucleotide sequence ID" value="NZ_JARTFQ010000007.1"/>
</dbReference>
<feature type="transmembrane region" description="Helical" evidence="1">
    <location>
        <begin position="44"/>
        <end position="61"/>
    </location>
</feature>